<dbReference type="InterPro" id="IPR002797">
    <property type="entry name" value="Polysacc_synth"/>
</dbReference>
<feature type="transmembrane region" description="Helical" evidence="5">
    <location>
        <begin position="171"/>
        <end position="189"/>
    </location>
</feature>
<dbReference type="PANTHER" id="PTHR43424">
    <property type="entry name" value="LOCUS PUTATIVE PROTEIN 1-RELATED"/>
    <property type="match status" value="1"/>
</dbReference>
<dbReference type="CDD" id="cd13128">
    <property type="entry name" value="MATE_Wzx_like"/>
    <property type="match status" value="1"/>
</dbReference>
<evidence type="ECO:0000256" key="4">
    <source>
        <dbReference type="ARBA" id="ARBA00023136"/>
    </source>
</evidence>
<dbReference type="Proteomes" id="UP000177325">
    <property type="component" value="Unassembled WGS sequence"/>
</dbReference>
<evidence type="ECO:0000313" key="7">
    <source>
        <dbReference type="Proteomes" id="UP000177325"/>
    </source>
</evidence>
<feature type="transmembrane region" description="Helical" evidence="5">
    <location>
        <begin position="383"/>
        <end position="402"/>
    </location>
</feature>
<keyword evidence="3 5" id="KW-1133">Transmembrane helix</keyword>
<dbReference type="GO" id="GO:0016020">
    <property type="term" value="C:membrane"/>
    <property type="evidence" value="ECO:0007669"/>
    <property type="project" value="UniProtKB-SubCell"/>
</dbReference>
<feature type="transmembrane region" description="Helical" evidence="5">
    <location>
        <begin position="237"/>
        <end position="257"/>
    </location>
</feature>
<reference evidence="6 7" key="1">
    <citation type="journal article" date="2016" name="Nat. Commun.">
        <title>Thousands of microbial genomes shed light on interconnected biogeochemical processes in an aquifer system.</title>
        <authorList>
            <person name="Anantharaman K."/>
            <person name="Brown C.T."/>
            <person name="Hug L.A."/>
            <person name="Sharon I."/>
            <person name="Castelle C.J."/>
            <person name="Probst A.J."/>
            <person name="Thomas B.C."/>
            <person name="Singh A."/>
            <person name="Wilkins M.J."/>
            <person name="Karaoz U."/>
            <person name="Brodie E.L."/>
            <person name="Williams K.H."/>
            <person name="Hubbard S.S."/>
            <person name="Banfield J.F."/>
        </authorList>
    </citation>
    <scope>NUCLEOTIDE SEQUENCE [LARGE SCALE GENOMIC DNA]</scope>
</reference>
<proteinExistence type="predicted"/>
<feature type="transmembrane region" description="Helical" evidence="5">
    <location>
        <begin position="408"/>
        <end position="430"/>
    </location>
</feature>
<keyword evidence="2 5" id="KW-0812">Transmembrane</keyword>
<organism evidence="6 7">
    <name type="scientific">Candidatus Kaiserbacteria bacterium RIFCSPLOWO2_12_FULL_45_26</name>
    <dbReference type="NCBI Taxonomy" id="1798525"/>
    <lineage>
        <taxon>Bacteria</taxon>
        <taxon>Candidatus Kaiseribacteriota</taxon>
    </lineage>
</organism>
<protein>
    <submittedName>
        <fullName evidence="6">Uncharacterized protein</fullName>
    </submittedName>
</protein>
<comment type="caution">
    <text evidence="6">The sequence shown here is derived from an EMBL/GenBank/DDBJ whole genome shotgun (WGS) entry which is preliminary data.</text>
</comment>
<keyword evidence="4 5" id="KW-0472">Membrane</keyword>
<evidence type="ECO:0000313" key="6">
    <source>
        <dbReference type="EMBL" id="OGG85345.1"/>
    </source>
</evidence>
<feature type="transmembrane region" description="Helical" evidence="5">
    <location>
        <begin position="355"/>
        <end position="376"/>
    </location>
</feature>
<feature type="transmembrane region" description="Helical" evidence="5">
    <location>
        <begin position="140"/>
        <end position="159"/>
    </location>
</feature>
<feature type="transmembrane region" description="Helical" evidence="5">
    <location>
        <begin position="112"/>
        <end position="134"/>
    </location>
</feature>
<evidence type="ECO:0000256" key="5">
    <source>
        <dbReference type="SAM" id="Phobius"/>
    </source>
</evidence>
<feature type="transmembrane region" description="Helical" evidence="5">
    <location>
        <begin position="283"/>
        <end position="302"/>
    </location>
</feature>
<comment type="subcellular location">
    <subcellularLocation>
        <location evidence="1">Membrane</location>
        <topology evidence="1">Multi-pass membrane protein</topology>
    </subcellularLocation>
</comment>
<dbReference type="PANTHER" id="PTHR43424:SF1">
    <property type="entry name" value="LOCUS PUTATIVE PROTEIN 1-RELATED"/>
    <property type="match status" value="1"/>
</dbReference>
<dbReference type="InterPro" id="IPR052556">
    <property type="entry name" value="PolySynth_Transporter"/>
</dbReference>
<sequence>MKNLPHRTLQTVLPNWAYERLNEYLNSEGLRRYASNTAWALAAKIFSVIMSFFVTIYLVRYLGPENYGNLSYAVSFVGIFSVLSTLGIDNVLYRELIVYPEKRNEYLGSAFLLKLSAGFIACVFTIFGAIFFATDDVSQLIIIMLAATFIFNSFNVVIYEFQANVKQKYPSLVSLAVVFILNLLKLSVIALDQGIIYIGGILLLESVLYATFFIFIRIRHYGTFRDWTYNKTIAVSILRDSWPFIFIALFASVYARIDQVMLKHLIDSSAVGIYDAAVRIAEVWLFVPGIIASSLFPAIVNGKKTSVYEYKKRLLNLTIFLVIIAGALATFSSFIAKPLIHTLYGPAFIESAGVFTIYIWSGVFVSISLVLHYFLLAENKRKVIFFSSLGTMITNIALNVLLIPVYGITGAALATLISYAILILPIILIFKLK</sequence>
<evidence type="ECO:0000256" key="1">
    <source>
        <dbReference type="ARBA" id="ARBA00004141"/>
    </source>
</evidence>
<accession>A0A1F6FHJ9</accession>
<dbReference type="Pfam" id="PF01943">
    <property type="entry name" value="Polysacc_synt"/>
    <property type="match status" value="1"/>
</dbReference>
<evidence type="ECO:0000256" key="2">
    <source>
        <dbReference type="ARBA" id="ARBA00022692"/>
    </source>
</evidence>
<dbReference type="AlphaFoldDB" id="A0A1F6FHJ9"/>
<dbReference type="STRING" id="1798525.A3G90_04830"/>
<evidence type="ECO:0000256" key="3">
    <source>
        <dbReference type="ARBA" id="ARBA00022989"/>
    </source>
</evidence>
<name>A0A1F6FHJ9_9BACT</name>
<feature type="transmembrane region" description="Helical" evidence="5">
    <location>
        <begin position="70"/>
        <end position="92"/>
    </location>
</feature>
<feature type="transmembrane region" description="Helical" evidence="5">
    <location>
        <begin position="38"/>
        <end position="58"/>
    </location>
</feature>
<dbReference type="EMBL" id="MFMM01000001">
    <property type="protein sequence ID" value="OGG85345.1"/>
    <property type="molecule type" value="Genomic_DNA"/>
</dbReference>
<feature type="transmembrane region" description="Helical" evidence="5">
    <location>
        <begin position="195"/>
        <end position="216"/>
    </location>
</feature>
<gene>
    <name evidence="6" type="ORF">A3G90_04830</name>
</gene>
<feature type="transmembrane region" description="Helical" evidence="5">
    <location>
        <begin position="314"/>
        <end position="335"/>
    </location>
</feature>